<dbReference type="InterPro" id="IPR013320">
    <property type="entry name" value="ConA-like_dom_sf"/>
</dbReference>
<dbReference type="Gene3D" id="2.70.170.10">
    <property type="entry name" value="Neurotransmitter-gated ion-channel ligand-binding domain"/>
    <property type="match status" value="1"/>
</dbReference>
<protein>
    <submittedName>
        <fullName evidence="15">Glycine receptor subunit alpha-2-like 2</fullName>
    </submittedName>
</protein>
<proteinExistence type="inferred from homology"/>
<feature type="transmembrane region" description="Helical" evidence="13">
    <location>
        <begin position="860"/>
        <end position="878"/>
    </location>
</feature>
<dbReference type="CDD" id="cd00037">
    <property type="entry name" value="CLECT"/>
    <property type="match status" value="1"/>
</dbReference>
<feature type="transmembrane region" description="Helical" evidence="13">
    <location>
        <begin position="787"/>
        <end position="805"/>
    </location>
</feature>
<dbReference type="InterPro" id="IPR006202">
    <property type="entry name" value="Neur_chan_lig-bd"/>
</dbReference>
<dbReference type="Proteomes" id="UP000747542">
    <property type="component" value="Unassembled WGS sequence"/>
</dbReference>
<dbReference type="InterPro" id="IPR002172">
    <property type="entry name" value="LDrepeatLR_classA_rpt"/>
</dbReference>
<dbReference type="Gene3D" id="1.20.58.390">
    <property type="entry name" value="Neurotransmitter-gated ion-channel transmembrane domain"/>
    <property type="match status" value="1"/>
</dbReference>
<gene>
    <name evidence="15" type="primary">Glra2-L2</name>
    <name evidence="15" type="ORF">Hamer_G021768</name>
</gene>
<evidence type="ECO:0000256" key="7">
    <source>
        <dbReference type="ARBA" id="ARBA00022989"/>
    </source>
</evidence>
<evidence type="ECO:0000256" key="11">
    <source>
        <dbReference type="ARBA" id="ARBA00023303"/>
    </source>
</evidence>
<dbReference type="GO" id="GO:0005886">
    <property type="term" value="C:plasma membrane"/>
    <property type="evidence" value="ECO:0007669"/>
    <property type="project" value="UniProtKB-SubCell"/>
</dbReference>
<keyword evidence="11 13" id="KW-0407">Ion channel</keyword>
<evidence type="ECO:0000256" key="4">
    <source>
        <dbReference type="ARBA" id="ARBA00022475"/>
    </source>
</evidence>
<evidence type="ECO:0000256" key="10">
    <source>
        <dbReference type="ARBA" id="ARBA00023157"/>
    </source>
</evidence>
<keyword evidence="9 13" id="KW-0472">Membrane</keyword>
<dbReference type="SUPFAM" id="SSF90112">
    <property type="entry name" value="Neurotransmitter-gated ion-channel transmembrane pore"/>
    <property type="match status" value="1"/>
</dbReference>
<feature type="domain" description="Neurotransmitter-gated ion-channel ligand-binding" evidence="14">
    <location>
        <begin position="505"/>
        <end position="679"/>
    </location>
</feature>
<dbReference type="GO" id="GO:0005230">
    <property type="term" value="F:extracellular ligand-gated monoatomic ion channel activity"/>
    <property type="evidence" value="ECO:0007669"/>
    <property type="project" value="InterPro"/>
</dbReference>
<keyword evidence="16" id="KW-1185">Reference proteome</keyword>
<dbReference type="SUPFAM" id="SSF63712">
    <property type="entry name" value="Nicotinic receptor ligand binding domain-like"/>
    <property type="match status" value="1"/>
</dbReference>
<feature type="disulfide bond" evidence="12">
    <location>
        <begin position="482"/>
        <end position="497"/>
    </location>
</feature>
<evidence type="ECO:0000256" key="2">
    <source>
        <dbReference type="ARBA" id="ARBA00004236"/>
    </source>
</evidence>
<name>A0A8J5MX91_HOMAM</name>
<keyword evidence="5 13" id="KW-0812">Transmembrane</keyword>
<dbReference type="InterPro" id="IPR016186">
    <property type="entry name" value="C-type_lectin-like/link_sf"/>
</dbReference>
<evidence type="ECO:0000313" key="15">
    <source>
        <dbReference type="EMBL" id="KAG7167885.1"/>
    </source>
</evidence>
<dbReference type="PANTHER" id="PTHR18945">
    <property type="entry name" value="NEUROTRANSMITTER GATED ION CHANNEL"/>
    <property type="match status" value="1"/>
</dbReference>
<evidence type="ECO:0000256" key="3">
    <source>
        <dbReference type="ARBA" id="ARBA00022448"/>
    </source>
</evidence>
<dbReference type="InterPro" id="IPR023415">
    <property type="entry name" value="LDLR_class-A_CS"/>
</dbReference>
<dbReference type="Pfam" id="PF00057">
    <property type="entry name" value="Ldl_recept_a"/>
    <property type="match status" value="1"/>
</dbReference>
<dbReference type="InterPro" id="IPR036734">
    <property type="entry name" value="Neur_chan_lig-bd_sf"/>
</dbReference>
<keyword evidence="6" id="KW-0732">Signal</keyword>
<keyword evidence="8 13" id="KW-0406">Ion transport</keyword>
<comment type="similarity">
    <text evidence="13">Belongs to the ligand-gated ion channel (TC 1.A.9) family.</text>
</comment>
<evidence type="ECO:0000256" key="8">
    <source>
        <dbReference type="ARBA" id="ARBA00023065"/>
    </source>
</evidence>
<reference evidence="15" key="1">
    <citation type="journal article" date="2021" name="Sci. Adv.">
        <title>The American lobster genome reveals insights on longevity, neural, and immune adaptations.</title>
        <authorList>
            <person name="Polinski J.M."/>
            <person name="Zimin A.V."/>
            <person name="Clark K.F."/>
            <person name="Kohn A.B."/>
            <person name="Sadowski N."/>
            <person name="Timp W."/>
            <person name="Ptitsyn A."/>
            <person name="Khanna P."/>
            <person name="Romanova D.Y."/>
            <person name="Williams P."/>
            <person name="Greenwood S.J."/>
            <person name="Moroz L.L."/>
            <person name="Walt D.R."/>
            <person name="Bodnar A.G."/>
        </authorList>
    </citation>
    <scope>NUCLEOTIDE SEQUENCE</scope>
    <source>
        <strain evidence="15">GMGI-L3</strain>
    </source>
</reference>
<dbReference type="SUPFAM" id="SSF57424">
    <property type="entry name" value="LDL receptor-like module"/>
    <property type="match status" value="1"/>
</dbReference>
<dbReference type="InterPro" id="IPR036719">
    <property type="entry name" value="Neuro-gated_channel_TM_sf"/>
</dbReference>
<feature type="transmembrane region" description="Helical" evidence="13">
    <location>
        <begin position="757"/>
        <end position="775"/>
    </location>
</feature>
<feature type="disulfide bond" evidence="12">
    <location>
        <begin position="470"/>
        <end position="488"/>
    </location>
</feature>
<dbReference type="Gene3D" id="3.10.100.10">
    <property type="entry name" value="Mannose-Binding Protein A, subunit A"/>
    <property type="match status" value="1"/>
</dbReference>
<dbReference type="PRINTS" id="PR00253">
    <property type="entry name" value="GABAARECEPTR"/>
</dbReference>
<dbReference type="EMBL" id="JAHLQT010021234">
    <property type="protein sequence ID" value="KAG7167885.1"/>
    <property type="molecule type" value="Genomic_DNA"/>
</dbReference>
<keyword evidence="7 13" id="KW-1133">Transmembrane helix</keyword>
<dbReference type="Pfam" id="PF02931">
    <property type="entry name" value="Neur_chan_LBD"/>
    <property type="match status" value="1"/>
</dbReference>
<evidence type="ECO:0000256" key="6">
    <source>
        <dbReference type="ARBA" id="ARBA00022729"/>
    </source>
</evidence>
<dbReference type="PROSITE" id="PS50068">
    <property type="entry name" value="LDLRA_2"/>
    <property type="match status" value="1"/>
</dbReference>
<dbReference type="GO" id="GO:0004888">
    <property type="term" value="F:transmembrane signaling receptor activity"/>
    <property type="evidence" value="ECO:0007669"/>
    <property type="project" value="InterPro"/>
</dbReference>
<dbReference type="PROSITE" id="PS01209">
    <property type="entry name" value="LDLRA_1"/>
    <property type="match status" value="1"/>
</dbReference>
<evidence type="ECO:0000256" key="9">
    <source>
        <dbReference type="ARBA" id="ARBA00023136"/>
    </source>
</evidence>
<keyword evidence="3 13" id="KW-0813">Transport</keyword>
<dbReference type="PROSITE" id="PS00236">
    <property type="entry name" value="NEUROTR_ION_CHANNEL"/>
    <property type="match status" value="1"/>
</dbReference>
<feature type="transmembrane region" description="Helical" evidence="13">
    <location>
        <begin position="726"/>
        <end position="745"/>
    </location>
</feature>
<evidence type="ECO:0000313" key="16">
    <source>
        <dbReference type="Proteomes" id="UP000747542"/>
    </source>
</evidence>
<sequence>MMLYKTSLRKSLTELLVVVVLLFHGTRSIQVLEFQRDGVASVETMGEYKGVVDRNWRMDSLTLCARFKIFFLHNRGTFFQLKDTVDDWENQLKGELWLNRVRPVMAHRYQFQLLKNKLRTFKWYHLCFTYDHLKHLYNTFINGELIFELTYDVARQIYGDYARVGQAGPLYESFSGALSQLFYSFPLLLQVNVWDSVVSADVIAHMAACKSDPQGNYISWEVGWNLFKVTEYNVPLSHFCQQTKDTTYFGFPDLRMDFAFYICEALGTHLPVTKTMEEVDFWFNLSARSWPDHQDVCGHDFWGAVTDIREEGTWVTHYDNAPAPPLAWDDGEPNGIYYENCGKIEPIGLSDINCLTNIMCAICEFPEQQIFSFLGTCELELRNIHFIAYQERLGDLYFKGYGEYLIRQEGEEWVWINVVKNRTLARLDRNSPFNMPMGRRVWHLETTVCNQVKGARTLVLTPCQSDSYTCDDATCIPLENRCDFKYDCQDRSDEVDCELVGKPGDYKKELPPRLGDDKEAASLPVTIKINIESTTIYTTQMTMQLSYEIHMTWFDNRLTYRNLKTNDSLNKVPFSSMMSLWSPTVGFVNTEGHQHTTVDIESLLYLQRHHPPPRRDNSAPGEVDLFPGEENPLTISRKYSTTFNCDFNLVLYPFDVQHCDMHLRMLSGSKNYLTFEDISSSAAYHGSELLLEYQIKQPKLLYDNSQEFSEMMVRVTLQRRSGYSILNIYTPSMILIVISYVSLFFRPHILEVRVMTTLTSLLVLATLFTQVSASLPKTSYFKMVDVWLLFCIVMSFLIIIFHTIIDNTLIDAIPGMTASSPPAPTKVLPLSVDSRPSSSDFRSYAHLGKTTKSLITASRYSIFAIFTLFNLIYWSYIFG</sequence>
<dbReference type="InterPro" id="IPR036055">
    <property type="entry name" value="LDL_receptor-like_sf"/>
</dbReference>
<dbReference type="Gene3D" id="2.60.120.200">
    <property type="match status" value="1"/>
</dbReference>
<comment type="caution">
    <text evidence="15">The sequence shown here is derived from an EMBL/GenBank/DDBJ whole genome shotgun (WGS) entry which is preliminary data.</text>
</comment>
<evidence type="ECO:0000256" key="5">
    <source>
        <dbReference type="ARBA" id="ARBA00022692"/>
    </source>
</evidence>
<dbReference type="SMART" id="SM00192">
    <property type="entry name" value="LDLa"/>
    <property type="match status" value="1"/>
</dbReference>
<accession>A0A8J5MX91</accession>
<dbReference type="InterPro" id="IPR038050">
    <property type="entry name" value="Neuro_actylchol_rec"/>
</dbReference>
<evidence type="ECO:0000259" key="14">
    <source>
        <dbReference type="Pfam" id="PF02931"/>
    </source>
</evidence>
<dbReference type="SUPFAM" id="SSF49899">
    <property type="entry name" value="Concanavalin A-like lectins/glucanases"/>
    <property type="match status" value="1"/>
</dbReference>
<dbReference type="PRINTS" id="PR00252">
    <property type="entry name" value="NRIONCHANNEL"/>
</dbReference>
<keyword evidence="10 12" id="KW-1015">Disulfide bond</keyword>
<dbReference type="Gene3D" id="4.10.400.10">
    <property type="entry name" value="Low-density Lipoprotein Receptor"/>
    <property type="match status" value="1"/>
</dbReference>
<dbReference type="SUPFAM" id="SSF56436">
    <property type="entry name" value="C-type lectin-like"/>
    <property type="match status" value="1"/>
</dbReference>
<feature type="disulfide bond" evidence="12">
    <location>
        <begin position="463"/>
        <end position="475"/>
    </location>
</feature>
<keyword evidence="15" id="KW-0675">Receptor</keyword>
<evidence type="ECO:0000256" key="13">
    <source>
        <dbReference type="RuleBase" id="RU000687"/>
    </source>
</evidence>
<dbReference type="AlphaFoldDB" id="A0A8J5MX91"/>
<dbReference type="InterPro" id="IPR006028">
    <property type="entry name" value="GABAA/Glycine_rcpt"/>
</dbReference>
<dbReference type="CDD" id="cd00112">
    <property type="entry name" value="LDLa"/>
    <property type="match status" value="1"/>
</dbReference>
<dbReference type="InterPro" id="IPR016187">
    <property type="entry name" value="CTDL_fold"/>
</dbReference>
<dbReference type="InterPro" id="IPR018000">
    <property type="entry name" value="Neurotransmitter_ion_chnl_CS"/>
</dbReference>
<dbReference type="InterPro" id="IPR006201">
    <property type="entry name" value="Neur_channel"/>
</dbReference>
<organism evidence="15 16">
    <name type="scientific">Homarus americanus</name>
    <name type="common">American lobster</name>
    <dbReference type="NCBI Taxonomy" id="6706"/>
    <lineage>
        <taxon>Eukaryota</taxon>
        <taxon>Metazoa</taxon>
        <taxon>Ecdysozoa</taxon>
        <taxon>Arthropoda</taxon>
        <taxon>Crustacea</taxon>
        <taxon>Multicrustacea</taxon>
        <taxon>Malacostraca</taxon>
        <taxon>Eumalacostraca</taxon>
        <taxon>Eucarida</taxon>
        <taxon>Decapoda</taxon>
        <taxon>Pleocyemata</taxon>
        <taxon>Astacidea</taxon>
        <taxon>Nephropoidea</taxon>
        <taxon>Nephropidae</taxon>
        <taxon>Homarus</taxon>
    </lineage>
</organism>
<evidence type="ECO:0000256" key="12">
    <source>
        <dbReference type="PROSITE-ProRule" id="PRU00124"/>
    </source>
</evidence>
<comment type="subcellular location">
    <subcellularLocation>
        <location evidence="2">Cell membrane</location>
    </subcellularLocation>
    <subcellularLocation>
        <location evidence="1">Membrane</location>
        <topology evidence="1">Multi-pass membrane protein</topology>
    </subcellularLocation>
</comment>
<evidence type="ECO:0000256" key="1">
    <source>
        <dbReference type="ARBA" id="ARBA00004141"/>
    </source>
</evidence>
<keyword evidence="4" id="KW-1003">Cell membrane</keyword>